<evidence type="ECO:0000313" key="1">
    <source>
        <dbReference type="EMBL" id="SVA89384.1"/>
    </source>
</evidence>
<gene>
    <name evidence="1" type="ORF">METZ01_LOCUS142238</name>
</gene>
<dbReference type="AlphaFoldDB" id="A0A381ZJS0"/>
<accession>A0A381ZJS0</accession>
<protein>
    <submittedName>
        <fullName evidence="1">Uncharacterized protein</fullName>
    </submittedName>
</protein>
<name>A0A381ZJS0_9ZZZZ</name>
<dbReference type="EMBL" id="UINC01021567">
    <property type="protein sequence ID" value="SVA89384.1"/>
    <property type="molecule type" value="Genomic_DNA"/>
</dbReference>
<feature type="non-terminal residue" evidence="1">
    <location>
        <position position="63"/>
    </location>
</feature>
<sequence>MSASIRGPYNGKIPLGDTASRKEIFSCRPTSSRDEKRCAESILSRLARKAYRQPLLDSDVDEL</sequence>
<organism evidence="1">
    <name type="scientific">marine metagenome</name>
    <dbReference type="NCBI Taxonomy" id="408172"/>
    <lineage>
        <taxon>unclassified sequences</taxon>
        <taxon>metagenomes</taxon>
        <taxon>ecological metagenomes</taxon>
    </lineage>
</organism>
<reference evidence="1" key="1">
    <citation type="submission" date="2018-05" db="EMBL/GenBank/DDBJ databases">
        <authorList>
            <person name="Lanie J.A."/>
            <person name="Ng W.-L."/>
            <person name="Kazmierczak K.M."/>
            <person name="Andrzejewski T.M."/>
            <person name="Davidsen T.M."/>
            <person name="Wayne K.J."/>
            <person name="Tettelin H."/>
            <person name="Glass J.I."/>
            <person name="Rusch D."/>
            <person name="Podicherti R."/>
            <person name="Tsui H.-C.T."/>
            <person name="Winkler M.E."/>
        </authorList>
    </citation>
    <scope>NUCLEOTIDE SEQUENCE</scope>
</reference>
<proteinExistence type="predicted"/>